<dbReference type="OrthoDB" id="2294039at2"/>
<dbReference type="GeneID" id="84781636"/>
<accession>A0A0R1K1J7</accession>
<keyword evidence="2" id="KW-1185">Reference proteome</keyword>
<protein>
    <submittedName>
        <fullName evidence="1">Uncharacterized protein</fullName>
    </submittedName>
</protein>
<dbReference type="RefSeq" id="WP_056943704.1">
    <property type="nucleotide sequence ID" value="NZ_AZDT01000010.1"/>
</dbReference>
<dbReference type="Proteomes" id="UP000051162">
    <property type="component" value="Unassembled WGS sequence"/>
</dbReference>
<dbReference type="PATRIC" id="fig|1423773.3.peg.524"/>
<gene>
    <name evidence="1" type="ORF">FD30_GL000513</name>
</gene>
<dbReference type="EMBL" id="AZDT01000010">
    <property type="protein sequence ID" value="KRK77152.1"/>
    <property type="molecule type" value="Genomic_DNA"/>
</dbReference>
<sequence length="98" mass="11036">MTQMLTATELRALILQQPAYLNAQAILADDWGGRTTANPLYQAPISIADLRFVRDLQASGVSPLVLDFTDYGAVQTWISQHQTYLTPNVISWLRRPFE</sequence>
<evidence type="ECO:0000313" key="2">
    <source>
        <dbReference type="Proteomes" id="UP000051162"/>
    </source>
</evidence>
<organism evidence="1 2">
    <name type="scientific">Levilactobacillus namurensis DSM 19117</name>
    <dbReference type="NCBI Taxonomy" id="1423773"/>
    <lineage>
        <taxon>Bacteria</taxon>
        <taxon>Bacillati</taxon>
        <taxon>Bacillota</taxon>
        <taxon>Bacilli</taxon>
        <taxon>Lactobacillales</taxon>
        <taxon>Lactobacillaceae</taxon>
        <taxon>Levilactobacillus</taxon>
    </lineage>
</organism>
<proteinExistence type="predicted"/>
<dbReference type="AlphaFoldDB" id="A0A0R1K1J7"/>
<reference evidence="1 2" key="1">
    <citation type="journal article" date="2015" name="Genome Announc.">
        <title>Expanding the biotechnology potential of lactobacilli through comparative genomics of 213 strains and associated genera.</title>
        <authorList>
            <person name="Sun Z."/>
            <person name="Harris H.M."/>
            <person name="McCann A."/>
            <person name="Guo C."/>
            <person name="Argimon S."/>
            <person name="Zhang W."/>
            <person name="Yang X."/>
            <person name="Jeffery I.B."/>
            <person name="Cooney J.C."/>
            <person name="Kagawa T.F."/>
            <person name="Liu W."/>
            <person name="Song Y."/>
            <person name="Salvetti E."/>
            <person name="Wrobel A."/>
            <person name="Rasinkangas P."/>
            <person name="Parkhill J."/>
            <person name="Rea M.C."/>
            <person name="O'Sullivan O."/>
            <person name="Ritari J."/>
            <person name="Douillard F.P."/>
            <person name="Paul Ross R."/>
            <person name="Yang R."/>
            <person name="Briner A.E."/>
            <person name="Felis G.E."/>
            <person name="de Vos W.M."/>
            <person name="Barrangou R."/>
            <person name="Klaenhammer T.R."/>
            <person name="Caufield P.W."/>
            <person name="Cui Y."/>
            <person name="Zhang H."/>
            <person name="O'Toole P.W."/>
        </authorList>
    </citation>
    <scope>NUCLEOTIDE SEQUENCE [LARGE SCALE GENOMIC DNA]</scope>
    <source>
        <strain evidence="1 2">DSM 19117</strain>
    </source>
</reference>
<comment type="caution">
    <text evidence="1">The sequence shown here is derived from an EMBL/GenBank/DDBJ whole genome shotgun (WGS) entry which is preliminary data.</text>
</comment>
<dbReference type="STRING" id="1423773.FD30_GL000513"/>
<name>A0A0R1K1J7_9LACO</name>
<evidence type="ECO:0000313" key="1">
    <source>
        <dbReference type="EMBL" id="KRK77152.1"/>
    </source>
</evidence>